<accession>U6G6V3</accession>
<dbReference type="PROSITE" id="PS50222">
    <property type="entry name" value="EF_HAND_2"/>
    <property type="match status" value="1"/>
</dbReference>
<dbReference type="PROSITE" id="PS00018">
    <property type="entry name" value="EF_HAND_1"/>
    <property type="match status" value="1"/>
</dbReference>
<dbReference type="InterPro" id="IPR018247">
    <property type="entry name" value="EF_Hand_1_Ca_BS"/>
</dbReference>
<evidence type="ECO:0000259" key="2">
    <source>
        <dbReference type="PROSITE" id="PS50222"/>
    </source>
</evidence>
<dbReference type="InterPro" id="IPR002048">
    <property type="entry name" value="EF_hand_dom"/>
</dbReference>
<sequence>MHKHQVKQEFLSIDKDNDGKITLEELEVTYTDGSDPASGSLSLDEVTILMDPGKDEVLMQIEVDEIMAVS</sequence>
<dbReference type="Gene3D" id="1.10.238.10">
    <property type="entry name" value="EF-hand"/>
    <property type="match status" value="1"/>
</dbReference>
<dbReference type="OrthoDB" id="26525at2759"/>
<keyword evidence="1" id="KW-0106">Calcium</keyword>
<protein>
    <submittedName>
        <fullName evidence="3">Membrane-associated calcum-binding protein, related, putative</fullName>
    </submittedName>
</protein>
<keyword evidence="4" id="KW-1185">Reference proteome</keyword>
<organism evidence="3 4">
    <name type="scientific">Eimeria praecox</name>
    <dbReference type="NCBI Taxonomy" id="51316"/>
    <lineage>
        <taxon>Eukaryota</taxon>
        <taxon>Sar</taxon>
        <taxon>Alveolata</taxon>
        <taxon>Apicomplexa</taxon>
        <taxon>Conoidasida</taxon>
        <taxon>Coccidia</taxon>
        <taxon>Eucoccidiorida</taxon>
        <taxon>Eimeriorina</taxon>
        <taxon>Eimeriidae</taxon>
        <taxon>Eimeria</taxon>
    </lineage>
</organism>
<reference evidence="3" key="2">
    <citation type="submission" date="2013-10" db="EMBL/GenBank/DDBJ databases">
        <authorList>
            <person name="Aslett M."/>
        </authorList>
    </citation>
    <scope>NUCLEOTIDE SEQUENCE [LARGE SCALE GENOMIC DNA]</scope>
    <source>
        <strain evidence="3">Houghton</strain>
    </source>
</reference>
<dbReference type="AlphaFoldDB" id="U6G6V3"/>
<reference evidence="3" key="1">
    <citation type="submission" date="2013-10" db="EMBL/GenBank/DDBJ databases">
        <title>Genomic analysis of the causative agents of coccidiosis in chickens.</title>
        <authorList>
            <person name="Reid A.J."/>
            <person name="Blake D."/>
            <person name="Billington K."/>
            <person name="Browne H."/>
            <person name="Dunn M."/>
            <person name="Hung S."/>
            <person name="Kawahara F."/>
            <person name="Miranda-Saavedra D."/>
            <person name="Mourier T."/>
            <person name="Nagra H."/>
            <person name="Otto T.D."/>
            <person name="Rawlings N."/>
            <person name="Sanchez A."/>
            <person name="Sanders M."/>
            <person name="Subramaniam C."/>
            <person name="Tay Y."/>
            <person name="Dear P."/>
            <person name="Doerig C."/>
            <person name="Gruber A."/>
            <person name="Parkinson J."/>
            <person name="Shirley M."/>
            <person name="Wan K.L."/>
            <person name="Berriman M."/>
            <person name="Tomley F."/>
            <person name="Pain A."/>
        </authorList>
    </citation>
    <scope>NUCLEOTIDE SEQUENCE [LARGE SCALE GENOMIC DNA]</scope>
    <source>
        <strain evidence="3">Houghton</strain>
    </source>
</reference>
<dbReference type="SUPFAM" id="SSF47473">
    <property type="entry name" value="EF-hand"/>
    <property type="match status" value="1"/>
</dbReference>
<dbReference type="GO" id="GO:0005509">
    <property type="term" value="F:calcium ion binding"/>
    <property type="evidence" value="ECO:0007669"/>
    <property type="project" value="InterPro"/>
</dbReference>
<evidence type="ECO:0000256" key="1">
    <source>
        <dbReference type="ARBA" id="ARBA00022837"/>
    </source>
</evidence>
<dbReference type="Pfam" id="PF13202">
    <property type="entry name" value="EF-hand_5"/>
    <property type="match status" value="1"/>
</dbReference>
<evidence type="ECO:0000313" key="4">
    <source>
        <dbReference type="Proteomes" id="UP000018201"/>
    </source>
</evidence>
<dbReference type="Proteomes" id="UP000018201">
    <property type="component" value="Unassembled WGS sequence"/>
</dbReference>
<gene>
    <name evidence="3" type="ORF">EPH_0002190</name>
</gene>
<dbReference type="EMBL" id="HG690286">
    <property type="protein sequence ID" value="CDI74354.1"/>
    <property type="molecule type" value="Genomic_DNA"/>
</dbReference>
<dbReference type="VEuPathDB" id="ToxoDB:EPH_0002190"/>
<proteinExistence type="predicted"/>
<evidence type="ECO:0000313" key="3">
    <source>
        <dbReference type="EMBL" id="CDI74354.1"/>
    </source>
</evidence>
<dbReference type="InterPro" id="IPR011992">
    <property type="entry name" value="EF-hand-dom_pair"/>
</dbReference>
<feature type="domain" description="EF-hand" evidence="2">
    <location>
        <begin position="1"/>
        <end position="36"/>
    </location>
</feature>
<name>U6G6V3_9EIME</name>